<accession>A0A7K1V3I5</accession>
<reference evidence="2 3" key="1">
    <citation type="submission" date="2019-12" db="EMBL/GenBank/DDBJ databases">
        <title>Nocardia sp. nov. ET3-3 isolated from soil.</title>
        <authorList>
            <person name="Kanchanasin P."/>
            <person name="Tanasupawat S."/>
            <person name="Yuki M."/>
            <person name="Kudo T."/>
        </authorList>
    </citation>
    <scope>NUCLEOTIDE SEQUENCE [LARGE SCALE GENOMIC DNA]</scope>
    <source>
        <strain evidence="2 3">ET3-3</strain>
    </source>
</reference>
<evidence type="ECO:0000256" key="1">
    <source>
        <dbReference type="SAM" id="MobiDB-lite"/>
    </source>
</evidence>
<dbReference type="Proteomes" id="UP000466794">
    <property type="component" value="Unassembled WGS sequence"/>
</dbReference>
<evidence type="ECO:0000313" key="3">
    <source>
        <dbReference type="Proteomes" id="UP000466794"/>
    </source>
</evidence>
<feature type="region of interest" description="Disordered" evidence="1">
    <location>
        <begin position="155"/>
        <end position="175"/>
    </location>
</feature>
<protein>
    <submittedName>
        <fullName evidence="2">Uncharacterized protein</fullName>
    </submittedName>
</protein>
<comment type="caution">
    <text evidence="2">The sequence shown here is derived from an EMBL/GenBank/DDBJ whole genome shotgun (WGS) entry which is preliminary data.</text>
</comment>
<proteinExistence type="predicted"/>
<organism evidence="2 3">
    <name type="scientific">Nocardia terrae</name>
    <dbReference type="NCBI Taxonomy" id="2675851"/>
    <lineage>
        <taxon>Bacteria</taxon>
        <taxon>Bacillati</taxon>
        <taxon>Actinomycetota</taxon>
        <taxon>Actinomycetes</taxon>
        <taxon>Mycobacteriales</taxon>
        <taxon>Nocardiaceae</taxon>
        <taxon>Nocardia</taxon>
    </lineage>
</organism>
<dbReference type="RefSeq" id="WP_157390787.1">
    <property type="nucleotide sequence ID" value="NZ_WRPP01000006.1"/>
</dbReference>
<keyword evidence="3" id="KW-1185">Reference proteome</keyword>
<gene>
    <name evidence="2" type="ORF">GPX89_28455</name>
</gene>
<evidence type="ECO:0000313" key="2">
    <source>
        <dbReference type="EMBL" id="MVU81164.1"/>
    </source>
</evidence>
<dbReference type="EMBL" id="WRPP01000006">
    <property type="protein sequence ID" value="MVU81164.1"/>
    <property type="molecule type" value="Genomic_DNA"/>
</dbReference>
<dbReference type="AlphaFoldDB" id="A0A7K1V3I5"/>
<sequence>MLTKSRLASNLNHRQATWFKIDESLITQTHKLPARLRIVAVSDLSHTGDVESDFGKWVDTVTGGAGDRAIAQRMGTDHNRVRRHLTKTDSPVAGTILEFCDAYGVSPVEGLVQAGLVRPEQVHLPIVTARSSIPEILRTASNSQLADEVTRRLLTGAEPEPRPSRTEQVVKGLIG</sequence>
<name>A0A7K1V3I5_9NOCA</name>